<comment type="caution">
    <text evidence="7">The sequence shown here is derived from an EMBL/GenBank/DDBJ whole genome shotgun (WGS) entry which is preliminary data.</text>
</comment>
<dbReference type="InterPro" id="IPR003000">
    <property type="entry name" value="Sirtuin"/>
</dbReference>
<dbReference type="InterPro" id="IPR026590">
    <property type="entry name" value="Ssirtuin_cat_dom"/>
</dbReference>
<dbReference type="Gene3D" id="3.40.50.1220">
    <property type="entry name" value="TPP-binding domain"/>
    <property type="match status" value="1"/>
</dbReference>
<feature type="binding site" evidence="4">
    <location>
        <position position="225"/>
    </location>
    <ligand>
        <name>Zn(2+)</name>
        <dbReference type="ChEBI" id="CHEBI:29105"/>
    </ligand>
</feature>
<dbReference type="AlphaFoldDB" id="A0A0G2EKY7"/>
<dbReference type="OrthoDB" id="2919105at2759"/>
<dbReference type="GO" id="GO:0017136">
    <property type="term" value="F:histone deacetylase activity, NAD-dependent"/>
    <property type="evidence" value="ECO:0007669"/>
    <property type="project" value="TreeGrafter"/>
</dbReference>
<feature type="binding site" evidence="4">
    <location>
        <position position="228"/>
    </location>
    <ligand>
        <name>Zn(2+)</name>
        <dbReference type="ChEBI" id="CHEBI:29105"/>
    </ligand>
</feature>
<proteinExistence type="inferred from homology"/>
<reference evidence="7 8" key="2">
    <citation type="submission" date="2015-05" db="EMBL/GenBank/DDBJ databases">
        <authorList>
            <person name="Morales-Cruz A."/>
            <person name="Amrine K.C."/>
            <person name="Cantu D."/>
        </authorList>
    </citation>
    <scope>NUCLEOTIDE SEQUENCE [LARGE SCALE GENOMIC DNA]</scope>
    <source>
        <strain evidence="7">UCRPC4</strain>
    </source>
</reference>
<reference evidence="7 8" key="1">
    <citation type="submission" date="2015-05" db="EMBL/GenBank/DDBJ databases">
        <title>Distinctive expansion of gene families associated with plant cell wall degradation and secondary metabolism in the genomes of grapevine trunk pathogens.</title>
        <authorList>
            <person name="Lawrence D.P."/>
            <person name="Travadon R."/>
            <person name="Rolshausen P.E."/>
            <person name="Baumgartner K."/>
        </authorList>
    </citation>
    <scope>NUCLEOTIDE SEQUENCE [LARGE SCALE GENOMIC DNA]</scope>
    <source>
        <strain evidence="7">UCRPC4</strain>
    </source>
</reference>
<accession>A0A0G2EKY7</accession>
<dbReference type="EMBL" id="LCWF01000067">
    <property type="protein sequence ID" value="KKY23432.1"/>
    <property type="molecule type" value="Genomic_DNA"/>
</dbReference>
<dbReference type="InterPro" id="IPR050134">
    <property type="entry name" value="NAD-dep_sirtuin_deacylases"/>
</dbReference>
<evidence type="ECO:0000256" key="3">
    <source>
        <dbReference type="ARBA" id="ARBA00023027"/>
    </source>
</evidence>
<gene>
    <name evidence="7" type="ORF">UCRPC4_g02880</name>
</gene>
<sequence>MVTGAGISTSLGIPDFRSKDGLYSLIHKCRASNTPSDDESPVSPKKRKFSDIDSNSMTSSQDSASSKSSRASTVGATVKGKDLFDARVWKNPESTSTFYTFIASLRKQIHQEVKQTSQTHKFIRVLRDGGRLMRCYTQNIDGLESREGLSSDLSRGKGSKRRFMKKVFESPRPFHIDKDSDYDGGCEVVPLHGDLDKLRCNLCQKLADWTDADTDLFFEGEAPPCQACSSKAQNRRNSGKRGLSVGLLRPNIVLYQEQHPSEQLLAPLPSFDMAHGPNVLIIMGTSLKVHGLQNLVREFAKAVHTQKDGRVIFVNRTKPSESIWNDFIDDWIEMDCDDWISDLRLRREDLWLRQGELDLKATKAGINKARKKNSMLNPSTSTTGLQQAVSVVIEARKPTTDVPAPEKKRRRKSKTPISPNPAGNLLTPPPSNEKKKRKRKPKDPQVVIHNHTPWTPDTSLTSSNLRAKAQVADKSEPPSYSPVKFLPPIIPETRWQALRSPSTSTGFSRTSATSFTVFNDNPTPSKYQSIQSRTPDTPYAVLTETSPNIRSPNRQYQTPKLVNESIFKGRIGLSVNDLLN</sequence>
<keyword evidence="2" id="KW-0808">Transferase</keyword>
<dbReference type="PANTHER" id="PTHR11085">
    <property type="entry name" value="NAD-DEPENDENT PROTEIN DEACYLASE SIRTUIN-5, MITOCHONDRIAL-RELATED"/>
    <property type="match status" value="1"/>
</dbReference>
<feature type="compositionally biased region" description="Low complexity" evidence="5">
    <location>
        <begin position="54"/>
        <end position="72"/>
    </location>
</feature>
<dbReference type="InterPro" id="IPR029035">
    <property type="entry name" value="DHS-like_NAD/FAD-binding_dom"/>
</dbReference>
<protein>
    <submittedName>
        <fullName evidence="7">Putative hst3 protein</fullName>
    </submittedName>
</protein>
<feature type="binding site" evidence="4">
    <location>
        <position position="200"/>
    </location>
    <ligand>
        <name>Zn(2+)</name>
        <dbReference type="ChEBI" id="CHEBI:29105"/>
    </ligand>
</feature>
<dbReference type="PROSITE" id="PS50305">
    <property type="entry name" value="SIRTUIN"/>
    <property type="match status" value="1"/>
</dbReference>
<keyword evidence="4" id="KW-0479">Metal-binding</keyword>
<dbReference type="GO" id="GO:0005634">
    <property type="term" value="C:nucleus"/>
    <property type="evidence" value="ECO:0007669"/>
    <property type="project" value="TreeGrafter"/>
</dbReference>
<comment type="similarity">
    <text evidence="1">Belongs to the sirtuin family. Class I subfamily.</text>
</comment>
<feature type="binding site" evidence="4">
    <location>
        <position position="203"/>
    </location>
    <ligand>
        <name>Zn(2+)</name>
        <dbReference type="ChEBI" id="CHEBI:29105"/>
    </ligand>
</feature>
<dbReference type="GO" id="GO:0070403">
    <property type="term" value="F:NAD+ binding"/>
    <property type="evidence" value="ECO:0007669"/>
    <property type="project" value="InterPro"/>
</dbReference>
<evidence type="ECO:0000259" key="6">
    <source>
        <dbReference type="PROSITE" id="PS50305"/>
    </source>
</evidence>
<evidence type="ECO:0000256" key="2">
    <source>
        <dbReference type="ARBA" id="ARBA00022679"/>
    </source>
</evidence>
<feature type="active site" description="Proton acceptor" evidence="4">
    <location>
        <position position="192"/>
    </location>
</feature>
<feature type="region of interest" description="Disordered" evidence="5">
    <location>
        <begin position="394"/>
        <end position="482"/>
    </location>
</feature>
<keyword evidence="8" id="KW-1185">Reference proteome</keyword>
<feature type="domain" description="Deacetylase sirtuin-type" evidence="6">
    <location>
        <begin position="1"/>
        <end position="352"/>
    </location>
</feature>
<evidence type="ECO:0000256" key="1">
    <source>
        <dbReference type="ARBA" id="ARBA00006924"/>
    </source>
</evidence>
<organism evidence="7 8">
    <name type="scientific">Phaeomoniella chlamydospora</name>
    <name type="common">Phaeoacremonium chlamydosporum</name>
    <dbReference type="NCBI Taxonomy" id="158046"/>
    <lineage>
        <taxon>Eukaryota</taxon>
        <taxon>Fungi</taxon>
        <taxon>Dikarya</taxon>
        <taxon>Ascomycota</taxon>
        <taxon>Pezizomycotina</taxon>
        <taxon>Eurotiomycetes</taxon>
        <taxon>Chaetothyriomycetidae</taxon>
        <taxon>Phaeomoniellales</taxon>
        <taxon>Phaeomoniellaceae</taxon>
        <taxon>Phaeomoniella</taxon>
    </lineage>
</organism>
<name>A0A0G2EKY7_PHACM</name>
<evidence type="ECO:0000313" key="7">
    <source>
        <dbReference type="EMBL" id="KKY23432.1"/>
    </source>
</evidence>
<dbReference type="SUPFAM" id="SSF52467">
    <property type="entry name" value="DHS-like NAD/FAD-binding domain"/>
    <property type="match status" value="1"/>
</dbReference>
<evidence type="ECO:0000256" key="5">
    <source>
        <dbReference type="SAM" id="MobiDB-lite"/>
    </source>
</evidence>
<keyword evidence="4" id="KW-0862">Zinc</keyword>
<keyword evidence="3" id="KW-0520">NAD</keyword>
<evidence type="ECO:0000256" key="4">
    <source>
        <dbReference type="PROSITE-ProRule" id="PRU00236"/>
    </source>
</evidence>
<dbReference type="GO" id="GO:0046872">
    <property type="term" value="F:metal ion binding"/>
    <property type="evidence" value="ECO:0007669"/>
    <property type="project" value="UniProtKB-KW"/>
</dbReference>
<dbReference type="PANTHER" id="PTHR11085:SF8">
    <property type="entry name" value="NAD-DEPENDENT HISTONE DEACETYLASE HST3"/>
    <property type="match status" value="1"/>
</dbReference>
<dbReference type="Pfam" id="PF02146">
    <property type="entry name" value="SIR2"/>
    <property type="match status" value="3"/>
</dbReference>
<evidence type="ECO:0000313" key="8">
    <source>
        <dbReference type="Proteomes" id="UP000053317"/>
    </source>
</evidence>
<feature type="compositionally biased region" description="Polar residues" evidence="5">
    <location>
        <begin position="452"/>
        <end position="465"/>
    </location>
</feature>
<feature type="region of interest" description="Disordered" evidence="5">
    <location>
        <begin position="31"/>
        <end position="72"/>
    </location>
</feature>
<dbReference type="Proteomes" id="UP000053317">
    <property type="component" value="Unassembled WGS sequence"/>
</dbReference>